<comment type="caution">
    <text evidence="2">The sequence shown here is derived from an EMBL/GenBank/DDBJ whole genome shotgun (WGS) entry which is preliminary data.</text>
</comment>
<dbReference type="Proteomes" id="UP000694240">
    <property type="component" value="Chromosome 8"/>
</dbReference>
<dbReference type="InterPro" id="IPR006527">
    <property type="entry name" value="F-box-assoc_dom_typ1"/>
</dbReference>
<dbReference type="PROSITE" id="PS50181">
    <property type="entry name" value="FBOX"/>
    <property type="match status" value="1"/>
</dbReference>
<dbReference type="NCBIfam" id="TIGR01640">
    <property type="entry name" value="F_box_assoc_1"/>
    <property type="match status" value="1"/>
</dbReference>
<protein>
    <submittedName>
        <fullName evidence="2">F-box associated domain type 1</fullName>
    </submittedName>
</protein>
<organism evidence="2 3">
    <name type="scientific">Arabidopsis thaliana x Arabidopsis arenosa</name>
    <dbReference type="NCBI Taxonomy" id="1240361"/>
    <lineage>
        <taxon>Eukaryota</taxon>
        <taxon>Viridiplantae</taxon>
        <taxon>Streptophyta</taxon>
        <taxon>Embryophyta</taxon>
        <taxon>Tracheophyta</taxon>
        <taxon>Spermatophyta</taxon>
        <taxon>Magnoliopsida</taxon>
        <taxon>eudicotyledons</taxon>
        <taxon>Gunneridae</taxon>
        <taxon>Pentapetalae</taxon>
        <taxon>rosids</taxon>
        <taxon>malvids</taxon>
        <taxon>Brassicales</taxon>
        <taxon>Brassicaceae</taxon>
        <taxon>Camelineae</taxon>
        <taxon>Arabidopsis</taxon>
    </lineage>
</organism>
<gene>
    <name evidence="2" type="ORF">ISN45_Aa03g003990</name>
</gene>
<feature type="domain" description="F-box" evidence="1">
    <location>
        <begin position="1"/>
        <end position="45"/>
    </location>
</feature>
<evidence type="ECO:0000313" key="3">
    <source>
        <dbReference type="Proteomes" id="UP000694240"/>
    </source>
</evidence>
<keyword evidence="3" id="KW-1185">Reference proteome</keyword>
<accession>A0A8T2AQK8</accession>
<dbReference type="PANTHER" id="PTHR31672:SF13">
    <property type="entry name" value="F-BOX PROTEIN CPR30-LIKE"/>
    <property type="match status" value="1"/>
</dbReference>
<proteinExistence type="predicted"/>
<dbReference type="SMART" id="SM00256">
    <property type="entry name" value="FBOX"/>
    <property type="match status" value="1"/>
</dbReference>
<dbReference type="EMBL" id="JAEFBK010000008">
    <property type="protein sequence ID" value="KAG7575949.1"/>
    <property type="molecule type" value="Genomic_DNA"/>
</dbReference>
<dbReference type="PANTHER" id="PTHR31672">
    <property type="entry name" value="BNACNNG10540D PROTEIN"/>
    <property type="match status" value="1"/>
</dbReference>
<dbReference type="InterPro" id="IPR017451">
    <property type="entry name" value="F-box-assoc_interact_dom"/>
</dbReference>
<evidence type="ECO:0000259" key="1">
    <source>
        <dbReference type="PROSITE" id="PS50181"/>
    </source>
</evidence>
<dbReference type="InterPro" id="IPR001810">
    <property type="entry name" value="F-box_dom"/>
</dbReference>
<sequence length="420" mass="48503">MAILNLPRDLIEEIVSRVPLKYMRAVRLTCKTLNALSQSPSFMKLQIGKEAAAIKEGETRMIMLMDCNLYLISVFFKGVDIDPYIEHKGKLTCLNDSDQVTISQVFYCEGLVLCIFKDATRFVVWNPYLGQTRWIKPSYSHRRDECDSFSYALGYVDKKSCRSYKLLRFIDYFRGVPERQILCYEIYDFDSDLWTTLDVTPHWRIVPFGNRGVSLEGNTYFCASERNSEVDGHHGHKDHIICFDYTKERFGPLLPLPFSAGYDDYVTLSCVREEKLAALLMHNEVNLYEFDIWITTKIDAEKISWSKFLTVDSQPAIPNIRGSFFIDEEKKVVMGLNKYLQWNHHTLDIIGVAGYFRALDLPEPDCRNCWPHVCAYDPSSVQIKPPAGSQVRPVHKAAKACVLGRSLYKKFMGNIFNCFR</sequence>
<dbReference type="Pfam" id="PF07734">
    <property type="entry name" value="FBA_1"/>
    <property type="match status" value="1"/>
</dbReference>
<dbReference type="AlphaFoldDB" id="A0A8T2AQK8"/>
<dbReference type="Pfam" id="PF00646">
    <property type="entry name" value="F-box"/>
    <property type="match status" value="1"/>
</dbReference>
<name>A0A8T2AQK8_9BRAS</name>
<dbReference type="InterPro" id="IPR050796">
    <property type="entry name" value="SCF_F-box_component"/>
</dbReference>
<evidence type="ECO:0000313" key="2">
    <source>
        <dbReference type="EMBL" id="KAG7575949.1"/>
    </source>
</evidence>
<reference evidence="2 3" key="1">
    <citation type="submission" date="2020-12" db="EMBL/GenBank/DDBJ databases">
        <title>Concerted genomic and epigenomic changes stabilize Arabidopsis allopolyploids.</title>
        <authorList>
            <person name="Chen Z."/>
        </authorList>
    </citation>
    <scope>NUCLEOTIDE SEQUENCE [LARGE SCALE GENOMIC DNA]</scope>
    <source>
        <strain evidence="2">Allo738</strain>
        <tissue evidence="2">Leaf</tissue>
    </source>
</reference>